<evidence type="ECO:0000256" key="6">
    <source>
        <dbReference type="ARBA" id="ARBA00022989"/>
    </source>
</evidence>
<dbReference type="Pfam" id="PF01105">
    <property type="entry name" value="EMP24_GP25L"/>
    <property type="match status" value="1"/>
</dbReference>
<feature type="domain" description="GOLD" evidence="12">
    <location>
        <begin position="47"/>
        <end position="130"/>
    </location>
</feature>
<keyword evidence="3" id="KW-0217">Developmental protein</keyword>
<gene>
    <name evidence="14" type="primary">LOC106464736</name>
</gene>
<feature type="chain" id="PRO_5045469205" evidence="11">
    <location>
        <begin position="24"/>
        <end position="231"/>
    </location>
</feature>
<keyword evidence="13" id="KW-1185">Reference proteome</keyword>
<evidence type="ECO:0000256" key="10">
    <source>
        <dbReference type="SAM" id="Phobius"/>
    </source>
</evidence>
<comment type="similarity">
    <text evidence="2 9">Belongs to the EMP24/GP25L family.</text>
</comment>
<keyword evidence="4 9" id="KW-0812">Transmembrane</keyword>
<dbReference type="InterPro" id="IPR036598">
    <property type="entry name" value="GOLD_dom_sf"/>
</dbReference>
<evidence type="ECO:0000256" key="7">
    <source>
        <dbReference type="ARBA" id="ARBA00023136"/>
    </source>
</evidence>
<evidence type="ECO:0000256" key="3">
    <source>
        <dbReference type="ARBA" id="ARBA00022473"/>
    </source>
</evidence>
<evidence type="ECO:0000256" key="11">
    <source>
        <dbReference type="SAM" id="SignalP"/>
    </source>
</evidence>
<keyword evidence="5 11" id="KW-0732">Signal</keyword>
<dbReference type="SUPFAM" id="SSF101576">
    <property type="entry name" value="Supernatant protein factor (SPF), C-terminal domain"/>
    <property type="match status" value="1"/>
</dbReference>
<dbReference type="PANTHER" id="PTHR22811">
    <property type="entry name" value="TRANSMEMBRANE EMP24 DOMAIN-CONTAINING PROTEIN"/>
    <property type="match status" value="1"/>
</dbReference>
<evidence type="ECO:0000259" key="12">
    <source>
        <dbReference type="PROSITE" id="PS50866"/>
    </source>
</evidence>
<dbReference type="InterPro" id="IPR009038">
    <property type="entry name" value="GOLD_dom"/>
</dbReference>
<feature type="signal peptide" evidence="11">
    <location>
        <begin position="1"/>
        <end position="23"/>
    </location>
</feature>
<evidence type="ECO:0000313" key="14">
    <source>
        <dbReference type="RefSeq" id="XP_013780345.1"/>
    </source>
</evidence>
<dbReference type="PROSITE" id="PS50866">
    <property type="entry name" value="GOLD"/>
    <property type="match status" value="1"/>
</dbReference>
<evidence type="ECO:0000256" key="2">
    <source>
        <dbReference type="ARBA" id="ARBA00007104"/>
    </source>
</evidence>
<dbReference type="SMART" id="SM01190">
    <property type="entry name" value="EMP24_GP25L"/>
    <property type="match status" value="1"/>
</dbReference>
<evidence type="ECO:0000313" key="13">
    <source>
        <dbReference type="Proteomes" id="UP000694941"/>
    </source>
</evidence>
<evidence type="ECO:0000256" key="5">
    <source>
        <dbReference type="ARBA" id="ARBA00022729"/>
    </source>
</evidence>
<protein>
    <submittedName>
        <fullName evidence="14">Transmembrane emp24 domain-containing protein 6-like</fullName>
    </submittedName>
</protein>
<dbReference type="RefSeq" id="XP_013780345.1">
    <property type="nucleotide sequence ID" value="XM_013924891.1"/>
</dbReference>
<dbReference type="GeneID" id="106464736"/>
<name>A0ABM1BEH2_LIMPO</name>
<keyword evidence="6 10" id="KW-1133">Transmembrane helix</keyword>
<evidence type="ECO:0000256" key="4">
    <source>
        <dbReference type="ARBA" id="ARBA00022692"/>
    </source>
</evidence>
<accession>A0ABM1BEH2</accession>
<reference evidence="14" key="1">
    <citation type="submission" date="2025-08" db="UniProtKB">
        <authorList>
            <consortium name="RefSeq"/>
        </authorList>
    </citation>
    <scope>IDENTIFICATION</scope>
    <source>
        <tissue evidence="14">Muscle</tissue>
    </source>
</reference>
<dbReference type="InterPro" id="IPR015720">
    <property type="entry name" value="Emp24-like"/>
</dbReference>
<keyword evidence="7 10" id="KW-0472">Membrane</keyword>
<feature type="transmembrane region" description="Helical" evidence="10">
    <location>
        <begin position="194"/>
        <end position="214"/>
    </location>
</feature>
<evidence type="ECO:0000256" key="1">
    <source>
        <dbReference type="ARBA" id="ARBA00004479"/>
    </source>
</evidence>
<organism evidence="13 14">
    <name type="scientific">Limulus polyphemus</name>
    <name type="common">Atlantic horseshoe crab</name>
    <dbReference type="NCBI Taxonomy" id="6850"/>
    <lineage>
        <taxon>Eukaryota</taxon>
        <taxon>Metazoa</taxon>
        <taxon>Ecdysozoa</taxon>
        <taxon>Arthropoda</taxon>
        <taxon>Chelicerata</taxon>
        <taxon>Merostomata</taxon>
        <taxon>Xiphosura</taxon>
        <taxon>Limulidae</taxon>
        <taxon>Limulus</taxon>
    </lineage>
</organism>
<sequence>MAFSNVCFLLTVVVLNLLCYCNSETYTFDSKLGIAYEFKVHVDAGKEECFFQWIHGGSTFYVAFQVMRGGDGQAGFAVRHPNGMFVLPYQWRPHAEYEEASVPNGGYYQLCIDNSLSRFASKLVSLYVNSFKRDEWETYVKELESLDITVTNFTGTLRIVDERVGEMLKFQDHSRRQMSRDWYLVDGNNRYVQYWSLAQCLIIAAASAIQVFFVRKLFDVKNVTPTAKPRA</sequence>
<dbReference type="Proteomes" id="UP000694941">
    <property type="component" value="Unplaced"/>
</dbReference>
<comment type="subcellular location">
    <subcellularLocation>
        <location evidence="8">Endomembrane system</location>
        <topology evidence="8">Single-pass membrane protein</topology>
    </subcellularLocation>
    <subcellularLocation>
        <location evidence="1 9">Membrane</location>
        <topology evidence="1 9">Single-pass type I membrane protein</topology>
    </subcellularLocation>
</comment>
<evidence type="ECO:0000256" key="9">
    <source>
        <dbReference type="RuleBase" id="RU003827"/>
    </source>
</evidence>
<evidence type="ECO:0000256" key="8">
    <source>
        <dbReference type="ARBA" id="ARBA00037847"/>
    </source>
</evidence>
<proteinExistence type="inferred from homology"/>